<feature type="region of interest" description="Disordered" evidence="1">
    <location>
        <begin position="1"/>
        <end position="48"/>
    </location>
</feature>
<keyword evidence="3" id="KW-1185">Reference proteome</keyword>
<dbReference type="AlphaFoldDB" id="A0AAV7UKC0"/>
<proteinExistence type="predicted"/>
<reference evidence="2" key="1">
    <citation type="journal article" date="2022" name="bioRxiv">
        <title>Sequencing and chromosome-scale assembly of the giantPleurodeles waltlgenome.</title>
        <authorList>
            <person name="Brown T."/>
            <person name="Elewa A."/>
            <person name="Iarovenko S."/>
            <person name="Subramanian E."/>
            <person name="Araus A.J."/>
            <person name="Petzold A."/>
            <person name="Susuki M."/>
            <person name="Suzuki K.-i.T."/>
            <person name="Hayashi T."/>
            <person name="Toyoda A."/>
            <person name="Oliveira C."/>
            <person name="Osipova E."/>
            <person name="Leigh N.D."/>
            <person name="Simon A."/>
            <person name="Yun M.H."/>
        </authorList>
    </citation>
    <scope>NUCLEOTIDE SEQUENCE</scope>
    <source>
        <strain evidence="2">20211129_DDA</strain>
        <tissue evidence="2">Liver</tissue>
    </source>
</reference>
<evidence type="ECO:0000256" key="1">
    <source>
        <dbReference type="SAM" id="MobiDB-lite"/>
    </source>
</evidence>
<dbReference type="Proteomes" id="UP001066276">
    <property type="component" value="Chromosome 3_1"/>
</dbReference>
<organism evidence="2 3">
    <name type="scientific">Pleurodeles waltl</name>
    <name type="common">Iberian ribbed newt</name>
    <dbReference type="NCBI Taxonomy" id="8319"/>
    <lineage>
        <taxon>Eukaryota</taxon>
        <taxon>Metazoa</taxon>
        <taxon>Chordata</taxon>
        <taxon>Craniata</taxon>
        <taxon>Vertebrata</taxon>
        <taxon>Euteleostomi</taxon>
        <taxon>Amphibia</taxon>
        <taxon>Batrachia</taxon>
        <taxon>Caudata</taxon>
        <taxon>Salamandroidea</taxon>
        <taxon>Salamandridae</taxon>
        <taxon>Pleurodelinae</taxon>
        <taxon>Pleurodeles</taxon>
    </lineage>
</organism>
<protein>
    <submittedName>
        <fullName evidence="2">Uncharacterized protein</fullName>
    </submittedName>
</protein>
<evidence type="ECO:0000313" key="2">
    <source>
        <dbReference type="EMBL" id="KAJ1189468.1"/>
    </source>
</evidence>
<name>A0AAV7UKC0_PLEWA</name>
<gene>
    <name evidence="2" type="ORF">NDU88_006213</name>
</gene>
<evidence type="ECO:0000313" key="3">
    <source>
        <dbReference type="Proteomes" id="UP001066276"/>
    </source>
</evidence>
<dbReference type="EMBL" id="JANPWB010000005">
    <property type="protein sequence ID" value="KAJ1189468.1"/>
    <property type="molecule type" value="Genomic_DNA"/>
</dbReference>
<feature type="compositionally biased region" description="Basic and acidic residues" evidence="1">
    <location>
        <begin position="33"/>
        <end position="48"/>
    </location>
</feature>
<sequence length="93" mass="10474">MTGVHRSPKKQEKEKRQPKSATSATPVVRHGRRLELSGPEHMHGKQGERRVCCRARAFKIPGRSGPRRCSWRGDIVSPRVPGALQRAAWWAAL</sequence>
<accession>A0AAV7UKC0</accession>
<comment type="caution">
    <text evidence="2">The sequence shown here is derived from an EMBL/GenBank/DDBJ whole genome shotgun (WGS) entry which is preliminary data.</text>
</comment>